<keyword evidence="13" id="KW-1015">Disulfide bond</keyword>
<dbReference type="InParanoid" id="A0A6P6DSW1"/>
<dbReference type="InterPro" id="IPR016186">
    <property type="entry name" value="C-type_lectin-like/link_sf"/>
</dbReference>
<keyword evidence="7" id="KW-0106">Calcium</keyword>
<evidence type="ECO:0000256" key="6">
    <source>
        <dbReference type="ARBA" id="ARBA00022734"/>
    </source>
</evidence>
<keyword evidence="4 15" id="KW-0812">Transmembrane</keyword>
<gene>
    <name evidence="18" type="primary">LOC101564442</name>
</gene>
<dbReference type="PROSITE" id="PS00615">
    <property type="entry name" value="C_TYPE_LECTIN_1"/>
    <property type="match status" value="1"/>
</dbReference>
<evidence type="ECO:0000256" key="2">
    <source>
        <dbReference type="ARBA" id="ARBA00022475"/>
    </source>
</evidence>
<keyword evidence="14" id="KW-0325">Glycoprotein</keyword>
<keyword evidence="5" id="KW-0479">Metal-binding</keyword>
<dbReference type="InterPro" id="IPR033989">
    <property type="entry name" value="CD209-like_CTLD"/>
</dbReference>
<dbReference type="GO" id="GO:0030246">
    <property type="term" value="F:carbohydrate binding"/>
    <property type="evidence" value="ECO:0007669"/>
    <property type="project" value="UniProtKB-KW"/>
</dbReference>
<dbReference type="Pfam" id="PF00059">
    <property type="entry name" value="Lectin_C"/>
    <property type="match status" value="1"/>
</dbReference>
<evidence type="ECO:0000256" key="10">
    <source>
        <dbReference type="ARBA" id="ARBA00022989"/>
    </source>
</evidence>
<comment type="subcellular location">
    <subcellularLocation>
        <location evidence="1">Cell membrane</location>
        <topology evidence="1">Single-pass type II membrane protein</topology>
    </subcellularLocation>
</comment>
<keyword evidence="17" id="KW-1185">Reference proteome</keyword>
<feature type="domain" description="C-type lectin" evidence="16">
    <location>
        <begin position="133"/>
        <end position="251"/>
    </location>
</feature>
<keyword evidence="8" id="KW-0391">Immunity</keyword>
<dbReference type="GeneID" id="101564442"/>
<proteinExistence type="predicted"/>
<keyword evidence="11" id="KW-1064">Adaptive immunity</keyword>
<keyword evidence="3" id="KW-0399">Innate immunity</keyword>
<accession>A0A6P6DSW1</accession>
<evidence type="ECO:0000256" key="8">
    <source>
        <dbReference type="ARBA" id="ARBA00022859"/>
    </source>
</evidence>
<dbReference type="Proteomes" id="UP000515203">
    <property type="component" value="Unplaced"/>
</dbReference>
<evidence type="ECO:0000256" key="3">
    <source>
        <dbReference type="ARBA" id="ARBA00022588"/>
    </source>
</evidence>
<organism evidence="17 18">
    <name type="scientific">Octodon degus</name>
    <name type="common">Degu</name>
    <name type="synonym">Sciurus degus</name>
    <dbReference type="NCBI Taxonomy" id="10160"/>
    <lineage>
        <taxon>Eukaryota</taxon>
        <taxon>Metazoa</taxon>
        <taxon>Chordata</taxon>
        <taxon>Craniata</taxon>
        <taxon>Vertebrata</taxon>
        <taxon>Euteleostomi</taxon>
        <taxon>Mammalia</taxon>
        <taxon>Eutheria</taxon>
        <taxon>Euarchontoglires</taxon>
        <taxon>Glires</taxon>
        <taxon>Rodentia</taxon>
        <taxon>Hystricomorpha</taxon>
        <taxon>Octodontidae</taxon>
        <taxon>Octodon</taxon>
    </lineage>
</organism>
<dbReference type="GO" id="GO:0005886">
    <property type="term" value="C:plasma membrane"/>
    <property type="evidence" value="ECO:0007669"/>
    <property type="project" value="UniProtKB-SubCell"/>
</dbReference>
<evidence type="ECO:0000256" key="1">
    <source>
        <dbReference type="ARBA" id="ARBA00004401"/>
    </source>
</evidence>
<dbReference type="InterPro" id="IPR018378">
    <property type="entry name" value="C-type_lectin_CS"/>
</dbReference>
<dbReference type="OrthoDB" id="2142683at2759"/>
<dbReference type="FunCoup" id="A0A6P6DSW1">
    <property type="interactions" value="41"/>
</dbReference>
<keyword evidence="6" id="KW-0430">Lectin</keyword>
<dbReference type="InterPro" id="IPR050111">
    <property type="entry name" value="C-type_lectin/snaclec_domain"/>
</dbReference>
<keyword evidence="12 15" id="KW-0472">Membrane</keyword>
<reference evidence="18" key="1">
    <citation type="submission" date="2025-08" db="UniProtKB">
        <authorList>
            <consortium name="RefSeq"/>
        </authorList>
    </citation>
    <scope>IDENTIFICATION</scope>
</reference>
<evidence type="ECO:0000256" key="12">
    <source>
        <dbReference type="ARBA" id="ARBA00023136"/>
    </source>
</evidence>
<dbReference type="InterPro" id="IPR001304">
    <property type="entry name" value="C-type_lectin-like"/>
</dbReference>
<keyword evidence="9" id="KW-0735">Signal-anchor</keyword>
<feature type="transmembrane region" description="Helical" evidence="15">
    <location>
        <begin position="64"/>
        <end position="86"/>
    </location>
</feature>
<dbReference type="FunFam" id="3.10.100.10:FF:000024">
    <property type="entry name" value="C-type lectin domain family 4 member A"/>
    <property type="match status" value="1"/>
</dbReference>
<evidence type="ECO:0000256" key="11">
    <source>
        <dbReference type="ARBA" id="ARBA00023130"/>
    </source>
</evidence>
<dbReference type="Gene3D" id="3.10.100.10">
    <property type="entry name" value="Mannose-Binding Protein A, subunit A"/>
    <property type="match status" value="1"/>
</dbReference>
<name>A0A6P6DSW1_OCTDE</name>
<dbReference type="SUPFAM" id="SSF56436">
    <property type="entry name" value="C-type lectin-like"/>
    <property type="match status" value="1"/>
</dbReference>
<protein>
    <submittedName>
        <fullName evidence="18">C-type lectin domain family 4 member A-like</fullName>
    </submittedName>
</protein>
<dbReference type="CDD" id="cd03590">
    <property type="entry name" value="CLECT_DC-SIGN_like"/>
    <property type="match status" value="1"/>
</dbReference>
<keyword evidence="2" id="KW-1003">Cell membrane</keyword>
<dbReference type="PANTHER" id="PTHR22803">
    <property type="entry name" value="MANNOSE, PHOSPHOLIPASE, LECTIN RECEPTOR RELATED"/>
    <property type="match status" value="1"/>
</dbReference>
<dbReference type="SMART" id="SM00034">
    <property type="entry name" value="CLECT"/>
    <property type="match status" value="1"/>
</dbReference>
<dbReference type="InterPro" id="IPR016187">
    <property type="entry name" value="CTDL_fold"/>
</dbReference>
<dbReference type="PROSITE" id="PS50041">
    <property type="entry name" value="C_TYPE_LECTIN_2"/>
    <property type="match status" value="1"/>
</dbReference>
<dbReference type="AlphaFoldDB" id="A0A6P6DSW1"/>
<evidence type="ECO:0000256" key="14">
    <source>
        <dbReference type="ARBA" id="ARBA00023180"/>
    </source>
</evidence>
<evidence type="ECO:0000313" key="17">
    <source>
        <dbReference type="Proteomes" id="UP000515203"/>
    </source>
</evidence>
<evidence type="ECO:0000256" key="7">
    <source>
        <dbReference type="ARBA" id="ARBA00022837"/>
    </source>
</evidence>
<dbReference type="GO" id="GO:0002250">
    <property type="term" value="P:adaptive immune response"/>
    <property type="evidence" value="ECO:0007669"/>
    <property type="project" value="UniProtKB-KW"/>
</dbReference>
<dbReference type="GO" id="GO:0045087">
    <property type="term" value="P:innate immune response"/>
    <property type="evidence" value="ECO:0007669"/>
    <property type="project" value="UniProtKB-KW"/>
</dbReference>
<dbReference type="GO" id="GO:0046872">
    <property type="term" value="F:metal ion binding"/>
    <property type="evidence" value="ECO:0007669"/>
    <property type="project" value="UniProtKB-KW"/>
</dbReference>
<sequence>MSCFKKRINFFGESRRPFLNMAAEITYAELRFKAESSSPNSGSPAAAKEKTTPQRSNLCLLKMLLVPLLIFLLLAIVFCIAFIIFFQKYSQLLEVKKAIKESTHKHKELECKRSNSSKKDKVWSCCPKNWMRFGSHCYFCPTEAKPWSESEERCSHMGAHLVVITSKEEQDFITQNTKLNTAYYMGLSDPQGQRHWQWIDQTPYNESVTFWHPGEPNDKKEHCVILNYRYSNRKWGWNDVSCDRPQGSVCKMVNIYL</sequence>
<evidence type="ECO:0000259" key="16">
    <source>
        <dbReference type="PROSITE" id="PS50041"/>
    </source>
</evidence>
<evidence type="ECO:0000256" key="4">
    <source>
        <dbReference type="ARBA" id="ARBA00022692"/>
    </source>
</evidence>
<evidence type="ECO:0000256" key="9">
    <source>
        <dbReference type="ARBA" id="ARBA00022968"/>
    </source>
</evidence>
<keyword evidence="10 15" id="KW-1133">Transmembrane helix</keyword>
<evidence type="ECO:0000256" key="5">
    <source>
        <dbReference type="ARBA" id="ARBA00022723"/>
    </source>
</evidence>
<evidence type="ECO:0000313" key="18">
    <source>
        <dbReference type="RefSeq" id="XP_023563179.1"/>
    </source>
</evidence>
<evidence type="ECO:0000256" key="15">
    <source>
        <dbReference type="SAM" id="Phobius"/>
    </source>
</evidence>
<evidence type="ECO:0000256" key="13">
    <source>
        <dbReference type="ARBA" id="ARBA00023157"/>
    </source>
</evidence>
<dbReference type="RefSeq" id="XP_023563179.1">
    <property type="nucleotide sequence ID" value="XM_023707411.1"/>
</dbReference>